<comment type="caution">
    <text evidence="3">The sequence shown here is derived from an EMBL/GenBank/DDBJ whole genome shotgun (WGS) entry which is preliminary data.</text>
</comment>
<dbReference type="Gene3D" id="2.60.40.740">
    <property type="match status" value="1"/>
</dbReference>
<dbReference type="PANTHER" id="PTHR34819">
    <property type="entry name" value="LARGE CYSTEINE-RICH PERIPLASMIC PROTEIN OMCB"/>
    <property type="match status" value="1"/>
</dbReference>
<feature type="domain" description="DUF11" evidence="2">
    <location>
        <begin position="222"/>
        <end position="322"/>
    </location>
</feature>
<dbReference type="SUPFAM" id="SSF49401">
    <property type="entry name" value="Bacterial adhesins"/>
    <property type="match status" value="1"/>
</dbReference>
<feature type="domain" description="DUF11" evidence="2">
    <location>
        <begin position="657"/>
        <end position="769"/>
    </location>
</feature>
<evidence type="ECO:0000313" key="3">
    <source>
        <dbReference type="EMBL" id="OGN27934.1"/>
    </source>
</evidence>
<dbReference type="Proteomes" id="UP000179047">
    <property type="component" value="Unassembled WGS sequence"/>
</dbReference>
<evidence type="ECO:0000256" key="1">
    <source>
        <dbReference type="SAM" id="Phobius"/>
    </source>
</evidence>
<dbReference type="NCBIfam" id="TIGR01451">
    <property type="entry name" value="B_ant_repeat"/>
    <property type="match status" value="6"/>
</dbReference>
<feature type="transmembrane region" description="Helical" evidence="1">
    <location>
        <begin position="1289"/>
        <end position="1306"/>
    </location>
</feature>
<dbReference type="Pfam" id="PF01345">
    <property type="entry name" value="DUF11"/>
    <property type="match status" value="6"/>
</dbReference>
<accession>A0A1F8GR91</accession>
<feature type="domain" description="DUF11" evidence="2">
    <location>
        <begin position="1157"/>
        <end position="1242"/>
    </location>
</feature>
<dbReference type="InterPro" id="IPR001434">
    <property type="entry name" value="OmcB-like_DUF11"/>
</dbReference>
<dbReference type="EMBL" id="MGKP01000025">
    <property type="protein sequence ID" value="OGN27934.1"/>
    <property type="molecule type" value="Genomic_DNA"/>
</dbReference>
<protein>
    <recommendedName>
        <fullName evidence="2">DUF11 domain-containing protein</fullName>
    </recommendedName>
</protein>
<feature type="domain" description="DUF11" evidence="2">
    <location>
        <begin position="797"/>
        <end position="880"/>
    </location>
</feature>
<evidence type="ECO:0000313" key="4">
    <source>
        <dbReference type="Proteomes" id="UP000179047"/>
    </source>
</evidence>
<evidence type="ECO:0000259" key="2">
    <source>
        <dbReference type="Pfam" id="PF01345"/>
    </source>
</evidence>
<dbReference type="InterPro" id="IPR051172">
    <property type="entry name" value="Chlamydia_OmcB"/>
</dbReference>
<organism evidence="3 4">
    <name type="scientific">Candidatus Yanofskybacteria bacterium RIFCSPLOWO2_01_FULL_49_25</name>
    <dbReference type="NCBI Taxonomy" id="1802701"/>
    <lineage>
        <taxon>Bacteria</taxon>
        <taxon>Candidatus Yanofskyibacteriota</taxon>
    </lineage>
</organism>
<proteinExistence type="predicted"/>
<reference evidence="3 4" key="1">
    <citation type="journal article" date="2016" name="Nat. Commun.">
        <title>Thousands of microbial genomes shed light on interconnected biogeochemical processes in an aquifer system.</title>
        <authorList>
            <person name="Anantharaman K."/>
            <person name="Brown C.T."/>
            <person name="Hug L.A."/>
            <person name="Sharon I."/>
            <person name="Castelle C.J."/>
            <person name="Probst A.J."/>
            <person name="Thomas B.C."/>
            <person name="Singh A."/>
            <person name="Wilkins M.J."/>
            <person name="Karaoz U."/>
            <person name="Brodie E.L."/>
            <person name="Williams K.H."/>
            <person name="Hubbard S.S."/>
            <person name="Banfield J.F."/>
        </authorList>
    </citation>
    <scope>NUCLEOTIDE SEQUENCE [LARGE SCALE GENOMIC DNA]</scope>
</reference>
<feature type="domain" description="DUF11" evidence="2">
    <location>
        <begin position="438"/>
        <end position="522"/>
    </location>
</feature>
<keyword evidence="1" id="KW-0812">Transmembrane</keyword>
<dbReference type="InterPro" id="IPR047589">
    <property type="entry name" value="DUF11_rpt"/>
</dbReference>
<dbReference type="STRING" id="1802701.A3A33_04205"/>
<gene>
    <name evidence="3" type="ORF">A3A33_04205</name>
</gene>
<name>A0A1F8GR91_9BACT</name>
<dbReference type="PANTHER" id="PTHR34819:SF3">
    <property type="entry name" value="CELL SURFACE PROTEIN"/>
    <property type="match status" value="1"/>
</dbReference>
<keyword evidence="1" id="KW-0472">Membrane</keyword>
<feature type="domain" description="DUF11" evidence="2">
    <location>
        <begin position="1011"/>
        <end position="1106"/>
    </location>
</feature>
<keyword evidence="1" id="KW-1133">Transmembrane helix</keyword>
<sequence length="1334" mass="138633">MYMQSKISVRIVAIATVVASVMVLIGAAGSSPQQASAAPTASCGISSGTPSGYESRTLIVFPGGTSDPSNFWMSSKTSLNRKAQETVNTSLSAGTYKVVLYAFDDHSENPNDPAQIQPHEQYYLELKNSSGSIIARTGASDDIAPNEQYTRTRANEALVIGSDIKKITPVHAAYPDNSSINSVTAVCAAFDKIKTSVSDPILNITKQVRNITQNSAEAVTVPANPSDTVEFVIRVSNSGAGNATNVIVSDTLPSRLAYISSSTTVDGSSWANGITTGGINVGILVPNQTKIIRFRTIVADATQFSNGTTILTNTGTASADNVGAVSDQATVSVTITAPPTLVCDPSNQTVSQNQNASFSATGGTGTYAWSATGGNPSSGSGASFITKYATAGTKTVTVTSGTQSDSCTVSVLVTEYPDLSITKRVRNLTQSSSEAVSVSAAPSDTVEFIIRITNTGIAPAVDTIASDTLPSRLAYVNGSTTVDGAVFNNGITGGGINIGIVTPSQTRIIKFRASVADENQFNVGTTTLINYGFASADGVAQVSDNASVNVIKSAPPELICSPSSQTIIVNQNASFSATGGTGTYAWSATGGNPSSGSGAAFSTLYTTTGTKTAMVSSGTQTKSCTVVVNPNATDDPLLSMSKRVLNVTQNSGETVTVSANPSDIVEFVIRVTNSGTGNATNVIVSDVLPSKLAYINGSTTIDGIFKNDGITTSNINIGTVGVNQTRTIRFRTQVADQSQFSNGTTTLTNTASVRADGTSTINDSAHVTVTKSPGTSSLSITKRVSNITRGYAESTSVNANPSDMVEYVIRVTNTGTVNATNVIVSDTLPSNISYNAGSSTVDGNFQSDGVTSGGINIGTMSSGQVKTIRFRAQVAGTGSFGSGTVTLTNYGYARADSISQISDVAYVVVNIQNSLTCSPANQSATVNNLAYFSASNGSGTYYWNANNGNPATGNGSSFSTRFSSNGTYTVSVSDSIGGYATCSVTVNGGGNSTLSIDKTVRNITQNSAELNSVNANLNDTLEFILRVTVNSSNYANNIRVWDTLPASLRYVSGSTTVDGTYRNDGITTGGITIGSYSGYRAIVVRFQVQIDNGLGNPIYSANITNTGYASADNIGQVSDQAFVIVTTGGCTTNCSYQLSVQKLGRNISKADSTNHTNVIANPSDTIEFTVTVQNTSSSTINNVMVRDVLPGGLSYINRTTSLNGIQIADGIVSGGINIGTLAPHQIATIRYDAVANDKNYFAKGTTKLINYAYARADGTSEVSSQLPISIVNGSIIHYVSKIPTGANETAVALLIAGLATMFYLAYAHTGLFKVRNAQAVMARMQRDLNKFNFR</sequence>
<dbReference type="InterPro" id="IPR008966">
    <property type="entry name" value="Adhesion_dom_sf"/>
</dbReference>